<protein>
    <submittedName>
        <fullName evidence="1">Uncharacterized protein</fullName>
    </submittedName>
</protein>
<reference evidence="1 2" key="1">
    <citation type="journal article" date="2018" name="Sci. Rep.">
        <title>Genomic signatures of local adaptation to the degree of environmental predictability in rotifers.</title>
        <authorList>
            <person name="Franch-Gras L."/>
            <person name="Hahn C."/>
            <person name="Garcia-Roger E.M."/>
            <person name="Carmona M.J."/>
            <person name="Serra M."/>
            <person name="Gomez A."/>
        </authorList>
    </citation>
    <scope>NUCLEOTIDE SEQUENCE [LARGE SCALE GENOMIC DNA]</scope>
    <source>
        <strain evidence="1">HYR1</strain>
    </source>
</reference>
<evidence type="ECO:0000313" key="1">
    <source>
        <dbReference type="EMBL" id="RNA21580.1"/>
    </source>
</evidence>
<comment type="caution">
    <text evidence="1">The sequence shown here is derived from an EMBL/GenBank/DDBJ whole genome shotgun (WGS) entry which is preliminary data.</text>
</comment>
<accession>A0A3M7RDI3</accession>
<gene>
    <name evidence="1" type="ORF">BpHYR1_024550</name>
</gene>
<evidence type="ECO:0000313" key="2">
    <source>
        <dbReference type="Proteomes" id="UP000276133"/>
    </source>
</evidence>
<dbReference type="Proteomes" id="UP000276133">
    <property type="component" value="Unassembled WGS sequence"/>
</dbReference>
<organism evidence="1 2">
    <name type="scientific">Brachionus plicatilis</name>
    <name type="common">Marine rotifer</name>
    <name type="synonym">Brachionus muelleri</name>
    <dbReference type="NCBI Taxonomy" id="10195"/>
    <lineage>
        <taxon>Eukaryota</taxon>
        <taxon>Metazoa</taxon>
        <taxon>Spiralia</taxon>
        <taxon>Gnathifera</taxon>
        <taxon>Rotifera</taxon>
        <taxon>Eurotatoria</taxon>
        <taxon>Monogononta</taxon>
        <taxon>Pseudotrocha</taxon>
        <taxon>Ploima</taxon>
        <taxon>Brachionidae</taxon>
        <taxon>Brachionus</taxon>
    </lineage>
</organism>
<proteinExistence type="predicted"/>
<keyword evidence="2" id="KW-1185">Reference proteome</keyword>
<dbReference type="AlphaFoldDB" id="A0A3M7RDI3"/>
<sequence>MKNVSQELIQSGIFKFNDEYYTQKQGLPIRFIDDISIADLIEIDLDELLSQRIDSLFRFNY</sequence>
<name>A0A3M7RDI3_BRAPC</name>
<dbReference type="EMBL" id="REGN01003642">
    <property type="protein sequence ID" value="RNA21580.1"/>
    <property type="molecule type" value="Genomic_DNA"/>
</dbReference>